<keyword evidence="3" id="KW-1185">Reference proteome</keyword>
<dbReference type="PATRIC" id="fig|1224163.3.peg.1777"/>
<dbReference type="AlphaFoldDB" id="S5TK18"/>
<gene>
    <name evidence="2" type="ORF">B841_08840</name>
</gene>
<protein>
    <recommendedName>
        <fullName evidence="1">SAV-6107-like HEPN domain-containing protein</fullName>
    </recommendedName>
</protein>
<dbReference type="Pfam" id="PF18726">
    <property type="entry name" value="HEPN_SAV_6107"/>
    <property type="match status" value="1"/>
</dbReference>
<dbReference type="RefSeq" id="WP_020935174.1">
    <property type="nucleotide sequence ID" value="NC_021915.1"/>
</dbReference>
<reference evidence="2 3" key="1">
    <citation type="submission" date="2012-11" db="EMBL/GenBank/DDBJ databases">
        <title>The complete genome sequence of Corynebacterium maris Coryn-1 (=DSM 45190).</title>
        <authorList>
            <person name="Schaffert L."/>
            <person name="Albersmeier A."/>
            <person name="Kalinowski J."/>
            <person name="Ruckert C."/>
        </authorList>
    </citation>
    <scope>NUCLEOTIDE SEQUENCE [LARGE SCALE GENOMIC DNA]</scope>
    <source>
        <strain evidence="3">Coryn-1</strain>
    </source>
</reference>
<organism evidence="2 3">
    <name type="scientific">Corynebacterium maris DSM 45190</name>
    <dbReference type="NCBI Taxonomy" id="1224163"/>
    <lineage>
        <taxon>Bacteria</taxon>
        <taxon>Bacillati</taxon>
        <taxon>Actinomycetota</taxon>
        <taxon>Actinomycetes</taxon>
        <taxon>Mycobacteriales</taxon>
        <taxon>Corynebacteriaceae</taxon>
        <taxon>Corynebacterium</taxon>
    </lineage>
</organism>
<evidence type="ECO:0000259" key="1">
    <source>
        <dbReference type="Pfam" id="PF18726"/>
    </source>
</evidence>
<dbReference type="KEGG" id="cmd:B841_08840"/>
<dbReference type="STRING" id="1224163.B841_08840"/>
<accession>S5TK18</accession>
<sequence>MAQIISATTRVGHRVSARDRHLFAARTLLDQARDHLSRSEAGLALENAYLAALRTAGARIAVSEVLAKRKRLPSSAWDKLALVDGAGFARSQEFSDYSAWRSRVGSGVERDPDAGLVGDLLDRAEAFLAEVEVGAGWRSSDGDAA</sequence>
<evidence type="ECO:0000313" key="3">
    <source>
        <dbReference type="Proteomes" id="UP000015388"/>
    </source>
</evidence>
<dbReference type="HOGENOM" id="CLU_125870_1_0_11"/>
<dbReference type="InterPro" id="IPR040891">
    <property type="entry name" value="HEPN_SAV_6107"/>
</dbReference>
<proteinExistence type="predicted"/>
<dbReference type="Proteomes" id="UP000015388">
    <property type="component" value="Chromosome"/>
</dbReference>
<evidence type="ECO:0000313" key="2">
    <source>
        <dbReference type="EMBL" id="AGS35241.1"/>
    </source>
</evidence>
<feature type="domain" description="SAV-6107-like HEPN" evidence="1">
    <location>
        <begin position="45"/>
        <end position="132"/>
    </location>
</feature>
<dbReference type="EMBL" id="CP003924">
    <property type="protein sequence ID" value="AGS35241.1"/>
    <property type="molecule type" value="Genomic_DNA"/>
</dbReference>
<dbReference type="OrthoDB" id="4421226at2"/>
<name>S5TK18_9CORY</name>